<feature type="transmembrane region" description="Helical" evidence="3">
    <location>
        <begin position="266"/>
        <end position="289"/>
    </location>
</feature>
<dbReference type="EMBL" id="JACGWM010000010">
    <property type="protein sequence ID" value="KAL0347654.1"/>
    <property type="molecule type" value="Genomic_DNA"/>
</dbReference>
<sequence length="396" mass="43153">MSIAGESPEGKPPEYPSNERITKLPGGIEGIVLWTDYAVQQAVIAQKTIESTVESAIDATRSRIDRILTTSSAHFNQTIALDIVSGPIRFLICPGLSNLLQDSLQDLKSDYSTYEDIAFGKIKEGCLLAASHPLITTGAVLGVGFLGLKRTRQFFYYNTMRLLFSEETLLSRADAKVKQLRQSIDLLKAESEKLEGVDRSGNARRKRKEMRRRESSPSTKLGASWNVSYQPSKVGVIAAIQRTTQLRGLCEWSVGIYYDDKAMLKAILTLLDFLIFGLARSITISLLALSSKLSPYIINVLLEPVDPFISAIGPNVADSSKLEPISPAFLSPSNLSSRPIHGGVVLKQASWLPGFAGNDLKYHWKRGSQGAHLHQSTGSGGFGVAEKTKIAGIKSG</sequence>
<gene>
    <name evidence="4" type="ORF">Scaly_1781400</name>
</gene>
<feature type="region of interest" description="Disordered" evidence="2">
    <location>
        <begin position="197"/>
        <end position="223"/>
    </location>
</feature>
<keyword evidence="3" id="KW-0812">Transmembrane</keyword>
<reference evidence="4" key="1">
    <citation type="submission" date="2020-06" db="EMBL/GenBank/DDBJ databases">
        <authorList>
            <person name="Li T."/>
            <person name="Hu X."/>
            <person name="Zhang T."/>
            <person name="Song X."/>
            <person name="Zhang H."/>
            <person name="Dai N."/>
            <person name="Sheng W."/>
            <person name="Hou X."/>
            <person name="Wei L."/>
        </authorList>
    </citation>
    <scope>NUCLEOTIDE SEQUENCE</scope>
    <source>
        <strain evidence="4">KEN8</strain>
        <tissue evidence="4">Leaf</tissue>
    </source>
</reference>
<keyword evidence="1" id="KW-0175">Coiled coil</keyword>
<proteinExistence type="predicted"/>
<accession>A0AAW2NVN9</accession>
<feature type="coiled-coil region" evidence="1">
    <location>
        <begin position="170"/>
        <end position="197"/>
    </location>
</feature>
<reference evidence="4" key="2">
    <citation type="journal article" date="2024" name="Plant">
        <title>Genomic evolution and insights into agronomic trait innovations of Sesamum species.</title>
        <authorList>
            <person name="Miao H."/>
            <person name="Wang L."/>
            <person name="Qu L."/>
            <person name="Liu H."/>
            <person name="Sun Y."/>
            <person name="Le M."/>
            <person name="Wang Q."/>
            <person name="Wei S."/>
            <person name="Zheng Y."/>
            <person name="Lin W."/>
            <person name="Duan Y."/>
            <person name="Cao H."/>
            <person name="Xiong S."/>
            <person name="Wang X."/>
            <person name="Wei L."/>
            <person name="Li C."/>
            <person name="Ma Q."/>
            <person name="Ju M."/>
            <person name="Zhao R."/>
            <person name="Li G."/>
            <person name="Mu C."/>
            <person name="Tian Q."/>
            <person name="Mei H."/>
            <person name="Zhang T."/>
            <person name="Gao T."/>
            <person name="Zhang H."/>
        </authorList>
    </citation>
    <scope>NUCLEOTIDE SEQUENCE</scope>
    <source>
        <strain evidence="4">KEN8</strain>
    </source>
</reference>
<name>A0AAW2NVN9_9LAMI</name>
<keyword evidence="3" id="KW-0472">Membrane</keyword>
<keyword evidence="3" id="KW-1133">Transmembrane helix</keyword>
<evidence type="ECO:0000256" key="3">
    <source>
        <dbReference type="SAM" id="Phobius"/>
    </source>
</evidence>
<dbReference type="PANTHER" id="PTHR34554">
    <property type="entry name" value="RGS1-HXK1-INTERACTING PROTEIN 1"/>
    <property type="match status" value="1"/>
</dbReference>
<dbReference type="AlphaFoldDB" id="A0AAW2NVN9"/>
<evidence type="ECO:0000256" key="1">
    <source>
        <dbReference type="SAM" id="Coils"/>
    </source>
</evidence>
<comment type="caution">
    <text evidence="4">The sequence shown here is derived from an EMBL/GenBank/DDBJ whole genome shotgun (WGS) entry which is preliminary data.</text>
</comment>
<dbReference type="InterPro" id="IPR053284">
    <property type="entry name" value="RGS1-HXK1_interactor"/>
</dbReference>
<dbReference type="PANTHER" id="PTHR34554:SF1">
    <property type="entry name" value="ALANINE-TRNA LIGASE"/>
    <property type="match status" value="1"/>
</dbReference>
<protein>
    <submittedName>
        <fullName evidence="4">Uncharacterized protein</fullName>
    </submittedName>
</protein>
<evidence type="ECO:0000313" key="4">
    <source>
        <dbReference type="EMBL" id="KAL0347654.1"/>
    </source>
</evidence>
<organism evidence="4">
    <name type="scientific">Sesamum calycinum</name>
    <dbReference type="NCBI Taxonomy" id="2727403"/>
    <lineage>
        <taxon>Eukaryota</taxon>
        <taxon>Viridiplantae</taxon>
        <taxon>Streptophyta</taxon>
        <taxon>Embryophyta</taxon>
        <taxon>Tracheophyta</taxon>
        <taxon>Spermatophyta</taxon>
        <taxon>Magnoliopsida</taxon>
        <taxon>eudicotyledons</taxon>
        <taxon>Gunneridae</taxon>
        <taxon>Pentapetalae</taxon>
        <taxon>asterids</taxon>
        <taxon>lamiids</taxon>
        <taxon>Lamiales</taxon>
        <taxon>Pedaliaceae</taxon>
        <taxon>Sesamum</taxon>
    </lineage>
</organism>
<evidence type="ECO:0000256" key="2">
    <source>
        <dbReference type="SAM" id="MobiDB-lite"/>
    </source>
</evidence>